<sequence>MDKLTNELLQIDLKAIFKAALKATFHFCVYYLLNFRKPGNQLSFGKFVRH</sequence>
<dbReference type="EMBL" id="FMXE01000002">
    <property type="protein sequence ID" value="SDA37160.1"/>
    <property type="molecule type" value="Genomic_DNA"/>
</dbReference>
<keyword evidence="2" id="KW-1185">Reference proteome</keyword>
<gene>
    <name evidence="1" type="ORF">SAMN03080617_00014</name>
</gene>
<evidence type="ECO:0000313" key="2">
    <source>
        <dbReference type="Proteomes" id="UP000198756"/>
    </source>
</evidence>
<evidence type="ECO:0000313" key="1">
    <source>
        <dbReference type="EMBL" id="SDA37160.1"/>
    </source>
</evidence>
<dbReference type="AlphaFoldDB" id="A0A1G5UU72"/>
<protein>
    <submittedName>
        <fullName evidence="1">Uncharacterized protein</fullName>
    </submittedName>
</protein>
<reference evidence="2" key="1">
    <citation type="submission" date="2016-10" db="EMBL/GenBank/DDBJ databases">
        <authorList>
            <person name="Varghese N."/>
            <person name="Submissions S."/>
        </authorList>
    </citation>
    <scope>NUCLEOTIDE SEQUENCE [LARGE SCALE GENOMIC DNA]</scope>
    <source>
        <strain evidence="2">DSM 22703</strain>
    </source>
</reference>
<accession>A0A1G5UU72</accession>
<name>A0A1G5UU72_9BACT</name>
<dbReference type="Proteomes" id="UP000198756">
    <property type="component" value="Unassembled WGS sequence"/>
</dbReference>
<proteinExistence type="predicted"/>
<organism evidence="1 2">
    <name type="scientific">Algoriphagus alkaliphilus</name>
    <dbReference type="NCBI Taxonomy" id="279824"/>
    <lineage>
        <taxon>Bacteria</taxon>
        <taxon>Pseudomonadati</taxon>
        <taxon>Bacteroidota</taxon>
        <taxon>Cytophagia</taxon>
        <taxon>Cytophagales</taxon>
        <taxon>Cyclobacteriaceae</taxon>
        <taxon>Algoriphagus</taxon>
    </lineage>
</organism>